<feature type="region of interest" description="Disordered" evidence="1">
    <location>
        <begin position="320"/>
        <end position="395"/>
    </location>
</feature>
<feature type="compositionally biased region" description="Basic and acidic residues" evidence="1">
    <location>
        <begin position="11"/>
        <end position="21"/>
    </location>
</feature>
<dbReference type="SUPFAM" id="SSF55961">
    <property type="entry name" value="Bet v1-like"/>
    <property type="match status" value="1"/>
</dbReference>
<dbReference type="CDD" id="cd07817">
    <property type="entry name" value="SRPBCC_8"/>
    <property type="match status" value="1"/>
</dbReference>
<dbReference type="EMBL" id="JBHTHR010000569">
    <property type="protein sequence ID" value="MFD0802716.1"/>
    <property type="molecule type" value="Genomic_DNA"/>
</dbReference>
<name>A0ABW3BIQ6_9ACTN</name>
<accession>A0ABW3BIQ6</accession>
<evidence type="ECO:0000313" key="4">
    <source>
        <dbReference type="Proteomes" id="UP001596956"/>
    </source>
</evidence>
<comment type="caution">
    <text evidence="3">The sequence shown here is derived from an EMBL/GenBank/DDBJ whole genome shotgun (WGS) entry which is preliminary data.</text>
</comment>
<feature type="region of interest" description="Disordered" evidence="1">
    <location>
        <begin position="100"/>
        <end position="125"/>
    </location>
</feature>
<sequence>MAEESTGPLSRLREAADKNEGTAKLADALQEYLTAKATSMAGDLAKKIGGYTEQLASGGASGSMGAVAEGGKKLLEGKGPASAVSGAAGKGVKDTAKGLMGKVTGGGGDGGGSGSGGGGGGGGSGPKAINIVENIDVGVPLRAAYNQWTRFPDFGTFAKGVLSVEEEDEITSKWTAKIFWSTRSWKATITEQIQDHRISWTSEGDKGTTKGVVTFHPLGESLTRVLLVVEYFPKGFFEQTANLWRAQGRRLRLDLKHYRRQIMMMAQPEAEELEGWRGEIRDSEVVLSNDDALELEEADLTDEQWAELDELEEEERAELAELDEDERAELAELAESGAEDTEAEDEYAEEEEPEEEDEYAEDEEEGEYAEEEEPEEEGEYAEEEEEEQERPSTGR</sequence>
<dbReference type="Proteomes" id="UP001596956">
    <property type="component" value="Unassembled WGS sequence"/>
</dbReference>
<gene>
    <name evidence="3" type="ORF">ACFQZU_15505</name>
</gene>
<protein>
    <submittedName>
        <fullName evidence="3">SRPBCC family protein</fullName>
    </submittedName>
</protein>
<organism evidence="3 4">
    <name type="scientific">Streptomonospora algeriensis</name>
    <dbReference type="NCBI Taxonomy" id="995084"/>
    <lineage>
        <taxon>Bacteria</taxon>
        <taxon>Bacillati</taxon>
        <taxon>Actinomycetota</taxon>
        <taxon>Actinomycetes</taxon>
        <taxon>Streptosporangiales</taxon>
        <taxon>Nocardiopsidaceae</taxon>
        <taxon>Streptomonospora</taxon>
    </lineage>
</organism>
<dbReference type="InterPro" id="IPR047137">
    <property type="entry name" value="ORF3"/>
</dbReference>
<dbReference type="Gene3D" id="3.30.530.20">
    <property type="match status" value="1"/>
</dbReference>
<dbReference type="InterPro" id="IPR023393">
    <property type="entry name" value="START-like_dom_sf"/>
</dbReference>
<evidence type="ECO:0000259" key="2">
    <source>
        <dbReference type="Pfam" id="PF03364"/>
    </source>
</evidence>
<evidence type="ECO:0000313" key="3">
    <source>
        <dbReference type="EMBL" id="MFD0802716.1"/>
    </source>
</evidence>
<feature type="region of interest" description="Disordered" evidence="1">
    <location>
        <begin position="1"/>
        <end position="21"/>
    </location>
</feature>
<feature type="compositionally biased region" description="Acidic residues" evidence="1">
    <location>
        <begin position="337"/>
        <end position="388"/>
    </location>
</feature>
<keyword evidence="4" id="KW-1185">Reference proteome</keyword>
<dbReference type="PANTHER" id="PTHR33824:SF7">
    <property type="entry name" value="POLYKETIDE CYCLASE_DEHYDRASE AND LIPID TRANSPORT SUPERFAMILY PROTEIN"/>
    <property type="match status" value="1"/>
</dbReference>
<reference evidence="4" key="1">
    <citation type="journal article" date="2019" name="Int. J. Syst. Evol. Microbiol.">
        <title>The Global Catalogue of Microorganisms (GCM) 10K type strain sequencing project: providing services to taxonomists for standard genome sequencing and annotation.</title>
        <authorList>
            <consortium name="The Broad Institute Genomics Platform"/>
            <consortium name="The Broad Institute Genome Sequencing Center for Infectious Disease"/>
            <person name="Wu L."/>
            <person name="Ma J."/>
        </authorList>
    </citation>
    <scope>NUCLEOTIDE SEQUENCE [LARGE SCALE GENOMIC DNA]</scope>
    <source>
        <strain evidence="4">CCUG 63369</strain>
    </source>
</reference>
<evidence type="ECO:0000256" key="1">
    <source>
        <dbReference type="SAM" id="MobiDB-lite"/>
    </source>
</evidence>
<feature type="domain" description="Coenzyme Q-binding protein COQ10 START" evidence="2">
    <location>
        <begin position="137"/>
        <end position="256"/>
    </location>
</feature>
<dbReference type="PANTHER" id="PTHR33824">
    <property type="entry name" value="POLYKETIDE CYCLASE/DEHYDRASE AND LIPID TRANSPORT SUPERFAMILY PROTEIN"/>
    <property type="match status" value="1"/>
</dbReference>
<feature type="compositionally biased region" description="Gly residues" evidence="1">
    <location>
        <begin position="103"/>
        <end position="125"/>
    </location>
</feature>
<dbReference type="InterPro" id="IPR005031">
    <property type="entry name" value="COQ10_START"/>
</dbReference>
<dbReference type="Pfam" id="PF03364">
    <property type="entry name" value="Polyketide_cyc"/>
    <property type="match status" value="1"/>
</dbReference>
<proteinExistence type="predicted"/>